<dbReference type="AlphaFoldDB" id="A0A480A4U5"/>
<organism evidence="1 2">
    <name type="scientific">Sphaerospermopsis reniformis</name>
    <dbReference type="NCBI Taxonomy" id="531300"/>
    <lineage>
        <taxon>Bacteria</taxon>
        <taxon>Bacillati</taxon>
        <taxon>Cyanobacteriota</taxon>
        <taxon>Cyanophyceae</taxon>
        <taxon>Nostocales</taxon>
        <taxon>Aphanizomenonaceae</taxon>
        <taxon>Sphaerospermopsis</taxon>
    </lineage>
</organism>
<dbReference type="SUPFAM" id="SSF53335">
    <property type="entry name" value="S-adenosyl-L-methionine-dependent methyltransferases"/>
    <property type="match status" value="1"/>
</dbReference>
<dbReference type="Gene3D" id="3.40.50.150">
    <property type="entry name" value="Vaccinia Virus protein VP39"/>
    <property type="match status" value="1"/>
</dbReference>
<evidence type="ECO:0000313" key="1">
    <source>
        <dbReference type="EMBL" id="GCL40005.1"/>
    </source>
</evidence>
<keyword evidence="2" id="KW-1185">Reference proteome</keyword>
<sequence length="210" mass="24433">MSYLGKLLEGNSQYVHLRSMYHYYKKYVQWRFDGCPVPPAIVKHWAIKHYASKYRIKTFVETGTYMGNTIQAVSRNFRRLYSIELSEELYQNARFKFANQPHISLYQGDSSVVLPQIIENIEEPVLFYLDAHYSGGITSCGDKDTPILTELTNILNHPLKHQHIILIDDARCFNGSNDYPDLSDLQQFILGSKVYQSCYVLNDIIRIHND</sequence>
<dbReference type="InterPro" id="IPR029063">
    <property type="entry name" value="SAM-dependent_MTases_sf"/>
</dbReference>
<gene>
    <name evidence="1" type="ORF">SR1949_51370</name>
</gene>
<accession>A0A480A4U5</accession>
<dbReference type="EMBL" id="BJCE01000378">
    <property type="protein sequence ID" value="GCL40005.1"/>
    <property type="molecule type" value="Genomic_DNA"/>
</dbReference>
<proteinExistence type="predicted"/>
<dbReference type="Proteomes" id="UP000300142">
    <property type="component" value="Unassembled WGS sequence"/>
</dbReference>
<reference evidence="2" key="1">
    <citation type="submission" date="2019-02" db="EMBL/GenBank/DDBJ databases">
        <title>Draft genome sequence of Sphaerospermopsis reniformis NIES-1949.</title>
        <authorList>
            <person name="Yamaguchi H."/>
            <person name="Suzuki S."/>
            <person name="Kawachi M."/>
        </authorList>
    </citation>
    <scope>NUCLEOTIDE SEQUENCE [LARGE SCALE GENOMIC DNA]</scope>
    <source>
        <strain evidence="2">NIES-1949</strain>
    </source>
</reference>
<evidence type="ECO:0008006" key="3">
    <source>
        <dbReference type="Google" id="ProtNLM"/>
    </source>
</evidence>
<comment type="caution">
    <text evidence="1">The sequence shown here is derived from an EMBL/GenBank/DDBJ whole genome shotgun (WGS) entry which is preliminary data.</text>
</comment>
<evidence type="ECO:0000313" key="2">
    <source>
        <dbReference type="Proteomes" id="UP000300142"/>
    </source>
</evidence>
<name>A0A480A4U5_9CYAN</name>
<protein>
    <recommendedName>
        <fullName evidence="3">Class I SAM-dependent methyltransferase</fullName>
    </recommendedName>
</protein>
<dbReference type="RefSeq" id="WP_137669420.1">
    <property type="nucleotide sequence ID" value="NZ_BJCE01000378.1"/>
</dbReference>